<reference evidence="3 4" key="1">
    <citation type="journal article" date="2014" name="FEMS Microbiol. Ecol.">
        <title>Sphaerotilus natans encrusted with nanoball-shaped Fe(III) oxide minerals formed by nitrate-reducing mixotrophic Fe(II) oxidation.</title>
        <authorList>
            <person name="Park S."/>
            <person name="Kim D.H."/>
            <person name="Lee J.H."/>
            <person name="Hur H.G."/>
        </authorList>
    </citation>
    <scope>NUCLEOTIDE SEQUENCE [LARGE SCALE GENOMIC DNA]</scope>
    <source>
        <strain evidence="3 4">DSM 6575</strain>
    </source>
</reference>
<dbReference type="CDD" id="cd07813">
    <property type="entry name" value="COQ10p_like"/>
    <property type="match status" value="1"/>
</dbReference>
<comment type="caution">
    <text evidence="3">The sequence shown here is derived from an EMBL/GenBank/DDBJ whole genome shotgun (WGS) entry which is preliminary data.</text>
</comment>
<dbReference type="EMBL" id="AZRA01000076">
    <property type="protein sequence ID" value="KDB51514.1"/>
    <property type="molecule type" value="Genomic_DNA"/>
</dbReference>
<comment type="similarity">
    <text evidence="1">Belongs to the ribosome association toxin RatA family.</text>
</comment>
<dbReference type="AlphaFoldDB" id="A0A059KK10"/>
<organism evidence="3 4">
    <name type="scientific">Sphaerotilus natans subsp. natans DSM 6575</name>
    <dbReference type="NCBI Taxonomy" id="1286631"/>
    <lineage>
        <taxon>Bacteria</taxon>
        <taxon>Pseudomonadati</taxon>
        <taxon>Pseudomonadota</taxon>
        <taxon>Betaproteobacteria</taxon>
        <taxon>Burkholderiales</taxon>
        <taxon>Sphaerotilaceae</taxon>
        <taxon>Sphaerotilus</taxon>
    </lineage>
</organism>
<evidence type="ECO:0000313" key="4">
    <source>
        <dbReference type="Proteomes" id="UP000026714"/>
    </source>
</evidence>
<dbReference type="PANTHER" id="PTHR12901">
    <property type="entry name" value="SPERM PROTEIN HOMOLOG"/>
    <property type="match status" value="1"/>
</dbReference>
<dbReference type="Gene3D" id="3.30.530.20">
    <property type="match status" value="1"/>
</dbReference>
<dbReference type="InterPro" id="IPR005031">
    <property type="entry name" value="COQ10_START"/>
</dbReference>
<keyword evidence="4" id="KW-1185">Reference proteome</keyword>
<dbReference type="Pfam" id="PF03364">
    <property type="entry name" value="Polyketide_cyc"/>
    <property type="match status" value="1"/>
</dbReference>
<feature type="domain" description="Coenzyme Q-binding protein COQ10 START" evidence="2">
    <location>
        <begin position="12"/>
        <end position="144"/>
    </location>
</feature>
<name>A0A059KK10_9BURK</name>
<proteinExistence type="inferred from homology"/>
<dbReference type="RefSeq" id="WP_037483339.1">
    <property type="nucleotide sequence ID" value="NZ_AZRA01000076.1"/>
</dbReference>
<dbReference type="InterPro" id="IPR023393">
    <property type="entry name" value="START-like_dom_sf"/>
</dbReference>
<protein>
    <submittedName>
        <fullName evidence="3">Cyclase/dehydrase</fullName>
    </submittedName>
</protein>
<accession>A0A059KK10</accession>
<evidence type="ECO:0000259" key="2">
    <source>
        <dbReference type="Pfam" id="PF03364"/>
    </source>
</evidence>
<dbReference type="STRING" id="34103.SAMN05421778_11068"/>
<dbReference type="eggNOG" id="COG2867">
    <property type="taxonomic scope" value="Bacteria"/>
</dbReference>
<dbReference type="GO" id="GO:0048039">
    <property type="term" value="F:ubiquinone binding"/>
    <property type="evidence" value="ECO:0007669"/>
    <property type="project" value="InterPro"/>
</dbReference>
<evidence type="ECO:0000313" key="3">
    <source>
        <dbReference type="EMBL" id="KDB51514.1"/>
    </source>
</evidence>
<dbReference type="GO" id="GO:0045333">
    <property type="term" value="P:cellular respiration"/>
    <property type="evidence" value="ECO:0007669"/>
    <property type="project" value="InterPro"/>
</dbReference>
<sequence>MKHVKKSVLLWYSPREMFDLVVDVASYPKFLPWCQKAEVLGDEAGAVTARLHLAYAGVRHAFTTRNSHVPGESVTMSLVDGPFSRLDGSWRFIPIGTPAASRPESGPQACRVEFELSYAFSSRPLEMVVSPVFDRIANTFVDAFVTRAEQVHGRR</sequence>
<dbReference type="SUPFAM" id="SSF55961">
    <property type="entry name" value="Bet v1-like"/>
    <property type="match status" value="1"/>
</dbReference>
<dbReference type="PATRIC" id="fig|1286631.3.peg.2826"/>
<dbReference type="PANTHER" id="PTHR12901:SF10">
    <property type="entry name" value="COENZYME Q-BINDING PROTEIN COQ10, MITOCHONDRIAL"/>
    <property type="match status" value="1"/>
</dbReference>
<dbReference type="Proteomes" id="UP000026714">
    <property type="component" value="Unassembled WGS sequence"/>
</dbReference>
<gene>
    <name evidence="3" type="ORF">X805_28920</name>
</gene>
<evidence type="ECO:0000256" key="1">
    <source>
        <dbReference type="ARBA" id="ARBA00008918"/>
    </source>
</evidence>
<dbReference type="InterPro" id="IPR044996">
    <property type="entry name" value="COQ10-like"/>
</dbReference>